<accession>A0ABD3D1S7</accession>
<reference evidence="6" key="1">
    <citation type="journal article" date="2024" name="IScience">
        <title>Strigolactones Initiate the Formation of Haustorium-like Structures in Castilleja.</title>
        <authorList>
            <person name="Buerger M."/>
            <person name="Peterson D."/>
            <person name="Chory J."/>
        </authorList>
    </citation>
    <scope>NUCLEOTIDE SEQUENCE [LARGE SCALE GENOMIC DNA]</scope>
</reference>
<proteinExistence type="predicted"/>
<keyword evidence="1" id="KW-0028">Amino-acid biosynthesis</keyword>
<evidence type="ECO:0000256" key="2">
    <source>
        <dbReference type="ARBA" id="ARBA00023141"/>
    </source>
</evidence>
<protein>
    <recommendedName>
        <fullName evidence="4">3-dehydroquinate synthase N-terminal domain-containing protein</fullName>
    </recommendedName>
</protein>
<dbReference type="Proteomes" id="UP001632038">
    <property type="component" value="Unassembled WGS sequence"/>
</dbReference>
<dbReference type="GO" id="GO:0008652">
    <property type="term" value="P:amino acid biosynthetic process"/>
    <property type="evidence" value="ECO:0007669"/>
    <property type="project" value="UniProtKB-KW"/>
</dbReference>
<dbReference type="InterPro" id="IPR030960">
    <property type="entry name" value="DHQS/DOIS_N"/>
</dbReference>
<comment type="caution">
    <text evidence="5">The sequence shown here is derived from an EMBL/GenBank/DDBJ whole genome shotgun (WGS) entry which is preliminary data.</text>
</comment>
<keyword evidence="6" id="KW-1185">Reference proteome</keyword>
<dbReference type="AlphaFoldDB" id="A0ABD3D1S7"/>
<keyword evidence="3" id="KW-0732">Signal</keyword>
<feature type="chain" id="PRO_5044767048" description="3-dehydroquinate synthase N-terminal domain-containing protein" evidence="3">
    <location>
        <begin position="24"/>
        <end position="258"/>
    </location>
</feature>
<feature type="domain" description="3-dehydroquinate synthase N-terminal" evidence="4">
    <location>
        <begin position="196"/>
        <end position="247"/>
    </location>
</feature>
<evidence type="ECO:0000259" key="4">
    <source>
        <dbReference type="Pfam" id="PF01959"/>
    </source>
</evidence>
<evidence type="ECO:0000256" key="3">
    <source>
        <dbReference type="SAM" id="SignalP"/>
    </source>
</evidence>
<gene>
    <name evidence="5" type="ORF">CASFOL_021939</name>
</gene>
<sequence length="258" mass="28567">MKLGFLINFTLFALTIFIPITHTSSSAAWCNHTCGDQSLHFPFGFSAGCQIQLNCSSAGVILAADLPVQSVDRSTILVSLPAMCGRPVAALHRLLTNNFAPTSHNAILLRDCKPSHNTTNCFIPQTMVRRHFELLDCGGAGASAVGNIKEKRGAWWLRGTSDLELLVVLSPAVRGAAKRHRGGGIWWLSSDRIFEQVWIWTKKKEVMTVAVERGWNTFIFHSGRRELAAEWSSIALLYPLFIEETGIFDGIFDGFVYI</sequence>
<dbReference type="InterPro" id="IPR002812">
    <property type="entry name" value="DHQS"/>
</dbReference>
<dbReference type="GO" id="GO:0009073">
    <property type="term" value="P:aromatic amino acid family biosynthetic process"/>
    <property type="evidence" value="ECO:0007669"/>
    <property type="project" value="UniProtKB-KW"/>
</dbReference>
<keyword evidence="2" id="KW-0057">Aromatic amino acid biosynthesis</keyword>
<feature type="signal peptide" evidence="3">
    <location>
        <begin position="1"/>
        <end position="23"/>
    </location>
</feature>
<evidence type="ECO:0000313" key="5">
    <source>
        <dbReference type="EMBL" id="KAL3634885.1"/>
    </source>
</evidence>
<evidence type="ECO:0000313" key="6">
    <source>
        <dbReference type="Proteomes" id="UP001632038"/>
    </source>
</evidence>
<dbReference type="Pfam" id="PF01959">
    <property type="entry name" value="DHQS"/>
    <property type="match status" value="1"/>
</dbReference>
<dbReference type="PANTHER" id="PTHR33563:SF1">
    <property type="entry name" value="3-DEHYDROQUINATE SYNTHASE"/>
    <property type="match status" value="1"/>
</dbReference>
<dbReference type="EMBL" id="JAVIJP010000028">
    <property type="protein sequence ID" value="KAL3634885.1"/>
    <property type="molecule type" value="Genomic_DNA"/>
</dbReference>
<evidence type="ECO:0000256" key="1">
    <source>
        <dbReference type="ARBA" id="ARBA00022605"/>
    </source>
</evidence>
<name>A0ABD3D1S7_9LAMI</name>
<organism evidence="5 6">
    <name type="scientific">Castilleja foliolosa</name>
    <dbReference type="NCBI Taxonomy" id="1961234"/>
    <lineage>
        <taxon>Eukaryota</taxon>
        <taxon>Viridiplantae</taxon>
        <taxon>Streptophyta</taxon>
        <taxon>Embryophyta</taxon>
        <taxon>Tracheophyta</taxon>
        <taxon>Spermatophyta</taxon>
        <taxon>Magnoliopsida</taxon>
        <taxon>eudicotyledons</taxon>
        <taxon>Gunneridae</taxon>
        <taxon>Pentapetalae</taxon>
        <taxon>asterids</taxon>
        <taxon>lamiids</taxon>
        <taxon>Lamiales</taxon>
        <taxon>Orobanchaceae</taxon>
        <taxon>Pedicularideae</taxon>
        <taxon>Castillejinae</taxon>
        <taxon>Castilleja</taxon>
    </lineage>
</organism>
<dbReference type="PANTHER" id="PTHR33563">
    <property type="match status" value="1"/>
</dbReference>